<protein>
    <recommendedName>
        <fullName evidence="2">Transglutaminase-like domain-containing protein</fullName>
    </recommendedName>
</protein>
<organism evidence="3 4">
    <name type="scientific">Copranaerobaculum intestinale</name>
    <dbReference type="NCBI Taxonomy" id="2692629"/>
    <lineage>
        <taxon>Bacteria</taxon>
        <taxon>Bacillati</taxon>
        <taxon>Bacillota</taxon>
        <taxon>Erysipelotrichia</taxon>
        <taxon>Erysipelotrichales</taxon>
        <taxon>Erysipelotrichaceae</taxon>
        <taxon>Copranaerobaculum</taxon>
    </lineage>
</organism>
<reference evidence="3 4" key="1">
    <citation type="submission" date="2019-12" db="EMBL/GenBank/DDBJ databases">
        <authorList>
            <person name="Yang R."/>
        </authorList>
    </citation>
    <scope>NUCLEOTIDE SEQUENCE [LARGE SCALE GENOMIC DNA]</scope>
    <source>
        <strain evidence="3 4">DONG20-135</strain>
    </source>
</reference>
<dbReference type="PANTHER" id="PTHR46333:SF2">
    <property type="entry name" value="CYTOKINESIS PROTEIN 3"/>
    <property type="match status" value="1"/>
</dbReference>
<dbReference type="PANTHER" id="PTHR46333">
    <property type="entry name" value="CYTOKINESIS PROTEIN 3"/>
    <property type="match status" value="1"/>
</dbReference>
<dbReference type="SUPFAM" id="SSF54001">
    <property type="entry name" value="Cysteine proteinases"/>
    <property type="match status" value="1"/>
</dbReference>
<dbReference type="Gene3D" id="3.10.620.30">
    <property type="match status" value="1"/>
</dbReference>
<feature type="chain" id="PRO_5039473526" description="Transglutaminase-like domain-containing protein" evidence="1">
    <location>
        <begin position="23"/>
        <end position="360"/>
    </location>
</feature>
<evidence type="ECO:0000313" key="3">
    <source>
        <dbReference type="EMBL" id="MXQ73111.1"/>
    </source>
</evidence>
<dbReference type="InterPro" id="IPR002931">
    <property type="entry name" value="Transglutaminase-like"/>
</dbReference>
<dbReference type="RefSeq" id="WP_160624532.1">
    <property type="nucleotide sequence ID" value="NZ_WUUQ01000001.1"/>
</dbReference>
<evidence type="ECO:0000259" key="2">
    <source>
        <dbReference type="SMART" id="SM00460"/>
    </source>
</evidence>
<dbReference type="EMBL" id="WUUQ01000001">
    <property type="protein sequence ID" value="MXQ73111.1"/>
    <property type="molecule type" value="Genomic_DNA"/>
</dbReference>
<feature type="domain" description="Transglutaminase-like" evidence="2">
    <location>
        <begin position="175"/>
        <end position="233"/>
    </location>
</feature>
<dbReference type="SMART" id="SM00460">
    <property type="entry name" value="TGc"/>
    <property type="match status" value="1"/>
</dbReference>
<evidence type="ECO:0000256" key="1">
    <source>
        <dbReference type="SAM" id="SignalP"/>
    </source>
</evidence>
<reference evidence="3 4" key="2">
    <citation type="submission" date="2020-01" db="EMBL/GenBank/DDBJ databases">
        <title>Clostridiaceae sp. nov. isolated from the gut of human by culturomics.</title>
        <authorList>
            <person name="Chang Y."/>
        </authorList>
    </citation>
    <scope>NUCLEOTIDE SEQUENCE [LARGE SCALE GENOMIC DNA]</scope>
    <source>
        <strain evidence="3 4">DONG20-135</strain>
    </source>
</reference>
<dbReference type="PROSITE" id="PS51257">
    <property type="entry name" value="PROKAR_LIPOPROTEIN"/>
    <property type="match status" value="1"/>
</dbReference>
<accession>A0A6N8U5F0</accession>
<keyword evidence="1" id="KW-0732">Signal</keyword>
<dbReference type="GO" id="GO:0005737">
    <property type="term" value="C:cytoplasm"/>
    <property type="evidence" value="ECO:0007669"/>
    <property type="project" value="TreeGrafter"/>
</dbReference>
<dbReference type="AlphaFoldDB" id="A0A6N8U5F0"/>
<evidence type="ECO:0000313" key="4">
    <source>
        <dbReference type="Proteomes" id="UP000434036"/>
    </source>
</evidence>
<gene>
    <name evidence="3" type="ORF">GSF08_04070</name>
</gene>
<dbReference type="Proteomes" id="UP000434036">
    <property type="component" value="Unassembled WGS sequence"/>
</dbReference>
<dbReference type="InterPro" id="IPR052557">
    <property type="entry name" value="CAP/Cytokinesis_protein"/>
</dbReference>
<dbReference type="InterPro" id="IPR038765">
    <property type="entry name" value="Papain-like_cys_pep_sf"/>
</dbReference>
<name>A0A6N8U5F0_9FIRM</name>
<keyword evidence="4" id="KW-1185">Reference proteome</keyword>
<sequence length="360" mass="41897">MRKRLLLIVMASSLLLSGCGRILPNAKTAPIEQDSHFMYARTHLDKKQKKDYDQIFNTLMDHKEKASIHAASEAEIIKIFDSVLADHPEIFWTSEFRYQRDKEKKSNMIFYPVYAFDQSEIKDFNRQLKSISKQIIQGIDKNADDYEKVKYIYDFIINQTEYVDDAPNSQNIISSLINKTSVCAGYAKAVQYLLAMLDIDCAFITGKATENNVSHAWNMVKMDDEYYYLDTTYADSDNGQNVSDYRYIYFGMTSNEIAKLYNEMAPHEISNATADTYYMKNNCYFTSYDEEQVKQLVKDSVRAGNRSLLMKFDTAETMQSVHQQLTDQYRLFSILETNGIALKNINFYMIPELHAILYFY</sequence>
<dbReference type="Pfam" id="PF01841">
    <property type="entry name" value="Transglut_core"/>
    <property type="match status" value="1"/>
</dbReference>
<comment type="caution">
    <text evidence="3">The sequence shown here is derived from an EMBL/GenBank/DDBJ whole genome shotgun (WGS) entry which is preliminary data.</text>
</comment>
<proteinExistence type="predicted"/>
<feature type="signal peptide" evidence="1">
    <location>
        <begin position="1"/>
        <end position="22"/>
    </location>
</feature>